<keyword evidence="1" id="KW-0472">Membrane</keyword>
<gene>
    <name evidence="2" type="ORF">HPBE_LOCUS8199</name>
</gene>
<accession>A0A183FLN6</accession>
<protein>
    <submittedName>
        <fullName evidence="4">Movement protein</fullName>
    </submittedName>
</protein>
<dbReference type="AlphaFoldDB" id="A0A183FLN6"/>
<keyword evidence="1" id="KW-0812">Transmembrane</keyword>
<keyword evidence="3" id="KW-1185">Reference proteome</keyword>
<evidence type="ECO:0000313" key="2">
    <source>
        <dbReference type="EMBL" id="VDO75350.1"/>
    </source>
</evidence>
<dbReference type="Proteomes" id="UP000050761">
    <property type="component" value="Unassembled WGS sequence"/>
</dbReference>
<sequence>MRPNDDDEHEFDLTRKNTALLFSNELTALYTLLAILFVASLAYIITFEFALVFESNGRLGREFDSISVIVHRKLPVNHCIRDIK</sequence>
<evidence type="ECO:0000313" key="3">
    <source>
        <dbReference type="Proteomes" id="UP000050761"/>
    </source>
</evidence>
<evidence type="ECO:0000256" key="1">
    <source>
        <dbReference type="SAM" id="Phobius"/>
    </source>
</evidence>
<accession>A0A3P7XLJ1</accession>
<name>A0A183FLN6_HELPZ</name>
<reference evidence="2 3" key="1">
    <citation type="submission" date="2018-11" db="EMBL/GenBank/DDBJ databases">
        <authorList>
            <consortium name="Pathogen Informatics"/>
        </authorList>
    </citation>
    <scope>NUCLEOTIDE SEQUENCE [LARGE SCALE GENOMIC DNA]</scope>
</reference>
<dbReference type="EMBL" id="UZAH01026084">
    <property type="protein sequence ID" value="VDO75350.1"/>
    <property type="molecule type" value="Genomic_DNA"/>
</dbReference>
<feature type="transmembrane region" description="Helical" evidence="1">
    <location>
        <begin position="28"/>
        <end position="53"/>
    </location>
</feature>
<evidence type="ECO:0000313" key="4">
    <source>
        <dbReference type="WBParaSite" id="HPBE_0000819801-mRNA-1"/>
    </source>
</evidence>
<organism evidence="3 4">
    <name type="scientific">Heligmosomoides polygyrus</name>
    <name type="common">Parasitic roundworm</name>
    <dbReference type="NCBI Taxonomy" id="6339"/>
    <lineage>
        <taxon>Eukaryota</taxon>
        <taxon>Metazoa</taxon>
        <taxon>Ecdysozoa</taxon>
        <taxon>Nematoda</taxon>
        <taxon>Chromadorea</taxon>
        <taxon>Rhabditida</taxon>
        <taxon>Rhabditina</taxon>
        <taxon>Rhabditomorpha</taxon>
        <taxon>Strongyloidea</taxon>
        <taxon>Heligmosomidae</taxon>
        <taxon>Heligmosomoides</taxon>
    </lineage>
</organism>
<keyword evidence="1" id="KW-1133">Transmembrane helix</keyword>
<proteinExistence type="predicted"/>
<dbReference type="WBParaSite" id="HPBE_0000819801-mRNA-1">
    <property type="protein sequence ID" value="HPBE_0000819801-mRNA-1"/>
    <property type="gene ID" value="HPBE_0000819801"/>
</dbReference>
<reference evidence="4" key="2">
    <citation type="submission" date="2019-09" db="UniProtKB">
        <authorList>
            <consortium name="WormBaseParasite"/>
        </authorList>
    </citation>
    <scope>IDENTIFICATION</scope>
</reference>
<dbReference type="OrthoDB" id="5871142at2759"/>